<evidence type="ECO:0000313" key="2">
    <source>
        <dbReference type="Proteomes" id="UP000680304"/>
    </source>
</evidence>
<reference evidence="1 2" key="1">
    <citation type="submission" date="2021-04" db="EMBL/GenBank/DDBJ databases">
        <title>Draft genome sequence of Paenibacillus cisolokensis, LC2-13A.</title>
        <authorList>
            <person name="Uke A."/>
            <person name="Chhe C."/>
            <person name="Baramee S."/>
            <person name="Kosugi A."/>
        </authorList>
    </citation>
    <scope>NUCLEOTIDE SEQUENCE [LARGE SCALE GENOMIC DNA]</scope>
    <source>
        <strain evidence="1 2">LC2-13A</strain>
    </source>
</reference>
<evidence type="ECO:0000313" key="1">
    <source>
        <dbReference type="EMBL" id="GIQ63549.1"/>
    </source>
</evidence>
<protein>
    <recommendedName>
        <fullName evidence="3">Tail fiber domain-containing protein</fullName>
    </recommendedName>
</protein>
<dbReference type="RefSeq" id="WP_213528660.1">
    <property type="nucleotide sequence ID" value="NZ_BOVJ01000065.1"/>
</dbReference>
<sequence>MTNLNALITQNYRLTADDRNYTLLRRHIVDPAKAPGYKPQDGAAPPPIREEWRDDGYYPLNARGLAAAVERAVICDVNSGGNYETIAELVAAYQREVERVRTLISDALNAGN</sequence>
<name>A0ABQ4N5Q9_9BACL</name>
<dbReference type="Proteomes" id="UP000680304">
    <property type="component" value="Unassembled WGS sequence"/>
</dbReference>
<organism evidence="1 2">
    <name type="scientific">Paenibacillus cisolokensis</name>
    <dbReference type="NCBI Taxonomy" id="1658519"/>
    <lineage>
        <taxon>Bacteria</taxon>
        <taxon>Bacillati</taxon>
        <taxon>Bacillota</taxon>
        <taxon>Bacilli</taxon>
        <taxon>Bacillales</taxon>
        <taxon>Paenibacillaceae</taxon>
        <taxon>Paenibacillus</taxon>
    </lineage>
</organism>
<evidence type="ECO:0008006" key="3">
    <source>
        <dbReference type="Google" id="ProtNLM"/>
    </source>
</evidence>
<proteinExistence type="predicted"/>
<dbReference type="EMBL" id="BOVJ01000065">
    <property type="protein sequence ID" value="GIQ63549.1"/>
    <property type="molecule type" value="Genomic_DNA"/>
</dbReference>
<comment type="caution">
    <text evidence="1">The sequence shown here is derived from an EMBL/GenBank/DDBJ whole genome shotgun (WGS) entry which is preliminary data.</text>
</comment>
<gene>
    <name evidence="1" type="ORF">PACILC2_21170</name>
</gene>
<keyword evidence="2" id="KW-1185">Reference proteome</keyword>
<accession>A0ABQ4N5Q9</accession>